<feature type="transmembrane region" description="Helical" evidence="6">
    <location>
        <begin position="456"/>
        <end position="479"/>
    </location>
</feature>
<evidence type="ECO:0000256" key="2">
    <source>
        <dbReference type="ARBA" id="ARBA00022448"/>
    </source>
</evidence>
<comment type="subcellular location">
    <subcellularLocation>
        <location evidence="1">Membrane</location>
        <topology evidence="1">Multi-pass membrane protein</topology>
    </subcellularLocation>
</comment>
<feature type="transmembrane region" description="Helical" evidence="6">
    <location>
        <begin position="221"/>
        <end position="241"/>
    </location>
</feature>
<feature type="transmembrane region" description="Helical" evidence="6">
    <location>
        <begin position="425"/>
        <end position="444"/>
    </location>
</feature>
<dbReference type="PROSITE" id="PS50850">
    <property type="entry name" value="MFS"/>
    <property type="match status" value="1"/>
</dbReference>
<feature type="transmembrane region" description="Helical" evidence="6">
    <location>
        <begin position="41"/>
        <end position="58"/>
    </location>
</feature>
<sequence>MSDDEESRVVQVRPTFAKKRKEKKEVVFYTNFEEVLQKVNAFGPYQIFCFIVILYASIEWAGNSTFMHVLGSFEPDWNCTLSNNMTQTITAPTNDSTCDFIKKNCQSLTPIKQNLEFFSIVGQFQLICDDSDKVEYIEVIMAGSSLIGSIIGGHMGDHFGRQTIFFTGELLIIITSMMCTAARSWIAFAAIQGVNCFIYGVIETTSLTMMVEFTSNKYRVIMVNAFQWPIAYMTSALIAFLTKGWQVYFVFLNLVSSPLAIGFMLFLESPRWLIARNELSQACDVLNDIAHQRWNNTKARFTTKDISAIHKQEKQGFYWFYHLFSTKRLAKQSCLQIISVLTYAMVSNTYLFTVTGLHDSAIMFTFLDGVFRLFVPIIIVIFDLMVPSFGRKIQYLGSLVIEGILFGVIIALVATGTCTYDSKPVTILVIIATMINDCIFWINIVQITTQRYPTVIRCIAFGFLHSFRHIGAIIGFVILKPLLTSNWPTGAFVIPEAMIVLTIFVGFFFQPETKGKALMDQMVEANYGRLENELPRALMRLAAGHRVDQSEMRQQHRKDLEKAKAAELMGQKVESPWVFKEKDPNEKKD</sequence>
<dbReference type="InterPro" id="IPR005828">
    <property type="entry name" value="MFS_sugar_transport-like"/>
</dbReference>
<keyword evidence="4 6" id="KW-1133">Transmembrane helix</keyword>
<dbReference type="InterPro" id="IPR036259">
    <property type="entry name" value="MFS_trans_sf"/>
</dbReference>
<dbReference type="GO" id="GO:0016020">
    <property type="term" value="C:membrane"/>
    <property type="evidence" value="ECO:0007669"/>
    <property type="project" value="UniProtKB-SubCell"/>
</dbReference>
<feature type="transmembrane region" description="Helical" evidence="6">
    <location>
        <begin position="334"/>
        <end position="355"/>
    </location>
</feature>
<keyword evidence="9" id="KW-1185">Reference proteome</keyword>
<evidence type="ECO:0000256" key="5">
    <source>
        <dbReference type="ARBA" id="ARBA00023136"/>
    </source>
</evidence>
<keyword evidence="5 6" id="KW-0472">Membrane</keyword>
<reference evidence="8 9" key="1">
    <citation type="submission" date="2022-04" db="EMBL/GenBank/DDBJ databases">
        <title>Chromosome-level reference genomes for two strains of Caenorhabditis briggsae: an improved platform for comparative genomics.</title>
        <authorList>
            <person name="Stevens L."/>
            <person name="Andersen E."/>
        </authorList>
    </citation>
    <scope>NUCLEOTIDE SEQUENCE [LARGE SCALE GENOMIC DNA]</scope>
    <source>
        <strain evidence="8">VX34</strain>
        <tissue evidence="8">Whole-organism</tissue>
    </source>
</reference>
<evidence type="ECO:0000313" key="8">
    <source>
        <dbReference type="EMBL" id="UMM33428.1"/>
    </source>
</evidence>
<accession>A0AAE9F3C8</accession>
<feature type="transmembrane region" description="Helical" evidence="6">
    <location>
        <begin position="361"/>
        <end position="386"/>
    </location>
</feature>
<feature type="domain" description="Major facilitator superfamily (MFS) profile" evidence="7">
    <location>
        <begin position="64"/>
        <end position="514"/>
    </location>
</feature>
<dbReference type="SUPFAM" id="SSF103473">
    <property type="entry name" value="MFS general substrate transporter"/>
    <property type="match status" value="1"/>
</dbReference>
<dbReference type="InterPro" id="IPR050814">
    <property type="entry name" value="Myo-inositol_Transporter"/>
</dbReference>
<evidence type="ECO:0000256" key="1">
    <source>
        <dbReference type="ARBA" id="ARBA00004141"/>
    </source>
</evidence>
<evidence type="ECO:0000256" key="3">
    <source>
        <dbReference type="ARBA" id="ARBA00022692"/>
    </source>
</evidence>
<evidence type="ECO:0000256" key="4">
    <source>
        <dbReference type="ARBA" id="ARBA00022989"/>
    </source>
</evidence>
<feature type="transmembrane region" description="Helical" evidence="6">
    <location>
        <begin position="170"/>
        <end position="191"/>
    </location>
</feature>
<proteinExistence type="predicted"/>
<organism evidence="8 9">
    <name type="scientific">Caenorhabditis briggsae</name>
    <dbReference type="NCBI Taxonomy" id="6238"/>
    <lineage>
        <taxon>Eukaryota</taxon>
        <taxon>Metazoa</taxon>
        <taxon>Ecdysozoa</taxon>
        <taxon>Nematoda</taxon>
        <taxon>Chromadorea</taxon>
        <taxon>Rhabditida</taxon>
        <taxon>Rhabditina</taxon>
        <taxon>Rhabditomorpha</taxon>
        <taxon>Rhabditoidea</taxon>
        <taxon>Rhabditidae</taxon>
        <taxon>Peloderinae</taxon>
        <taxon>Caenorhabditis</taxon>
    </lineage>
</organism>
<dbReference type="GO" id="GO:0022857">
    <property type="term" value="F:transmembrane transporter activity"/>
    <property type="evidence" value="ECO:0007669"/>
    <property type="project" value="InterPro"/>
</dbReference>
<keyword evidence="3 6" id="KW-0812">Transmembrane</keyword>
<dbReference type="AlphaFoldDB" id="A0AAE9F3C8"/>
<dbReference type="InterPro" id="IPR020846">
    <property type="entry name" value="MFS_dom"/>
</dbReference>
<feature type="transmembrane region" description="Helical" evidence="6">
    <location>
        <begin position="393"/>
        <end position="413"/>
    </location>
</feature>
<evidence type="ECO:0000256" key="6">
    <source>
        <dbReference type="SAM" id="Phobius"/>
    </source>
</evidence>
<dbReference type="Gene3D" id="1.20.1250.20">
    <property type="entry name" value="MFS general substrate transporter like domains"/>
    <property type="match status" value="1"/>
</dbReference>
<dbReference type="Proteomes" id="UP000829354">
    <property type="component" value="Chromosome V"/>
</dbReference>
<name>A0AAE9F3C8_CAEBR</name>
<dbReference type="PANTHER" id="PTHR48020">
    <property type="entry name" value="PROTON MYO-INOSITOL COTRANSPORTER"/>
    <property type="match status" value="1"/>
</dbReference>
<feature type="transmembrane region" description="Helical" evidence="6">
    <location>
        <begin position="491"/>
        <end position="509"/>
    </location>
</feature>
<evidence type="ECO:0000259" key="7">
    <source>
        <dbReference type="PROSITE" id="PS50850"/>
    </source>
</evidence>
<protein>
    <recommendedName>
        <fullName evidence="7">Major facilitator superfamily (MFS) profile domain-containing protein</fullName>
    </recommendedName>
</protein>
<dbReference type="Pfam" id="PF00083">
    <property type="entry name" value="Sugar_tr"/>
    <property type="match status" value="1"/>
</dbReference>
<evidence type="ECO:0000313" key="9">
    <source>
        <dbReference type="Proteomes" id="UP000829354"/>
    </source>
</evidence>
<dbReference type="FunFam" id="1.20.1250.20:FF:000810">
    <property type="entry name" value="Protein CBG12142"/>
    <property type="match status" value="1"/>
</dbReference>
<keyword evidence="2" id="KW-0813">Transport</keyword>
<feature type="transmembrane region" description="Helical" evidence="6">
    <location>
        <begin position="247"/>
        <end position="267"/>
    </location>
</feature>
<dbReference type="EMBL" id="CP092624">
    <property type="protein sequence ID" value="UMM33428.1"/>
    <property type="molecule type" value="Genomic_DNA"/>
</dbReference>
<dbReference type="PANTHER" id="PTHR48020:SF16">
    <property type="entry name" value="PROTEIN CBG12142"/>
    <property type="match status" value="1"/>
</dbReference>
<gene>
    <name evidence="8" type="ORF">L5515_006915</name>
</gene>